<evidence type="ECO:0000313" key="14">
    <source>
        <dbReference type="EMBL" id="OGM91715.1"/>
    </source>
</evidence>
<evidence type="ECO:0000256" key="1">
    <source>
        <dbReference type="ARBA" id="ARBA00001946"/>
    </source>
</evidence>
<evidence type="ECO:0000256" key="13">
    <source>
        <dbReference type="RuleBase" id="RU003785"/>
    </source>
</evidence>
<keyword evidence="4 10" id="KW-0808">Transferase</keyword>
<comment type="catalytic activity">
    <reaction evidence="9 10 11">
        <text>adenosine(37) in tRNA + dimethylallyl diphosphate = N(6)-dimethylallyladenosine(37) in tRNA + diphosphate</text>
        <dbReference type="Rhea" id="RHEA:26482"/>
        <dbReference type="Rhea" id="RHEA-COMP:10162"/>
        <dbReference type="Rhea" id="RHEA-COMP:10375"/>
        <dbReference type="ChEBI" id="CHEBI:33019"/>
        <dbReference type="ChEBI" id="CHEBI:57623"/>
        <dbReference type="ChEBI" id="CHEBI:74411"/>
        <dbReference type="ChEBI" id="CHEBI:74415"/>
        <dbReference type="EC" id="2.5.1.75"/>
    </reaction>
</comment>
<sequence length="284" mass="32877">MTKKRASIIAVIGPTASGKSEFAVKLARKIGGEIISADSRQVYKYLNIGSAKVLGKWIGGAFVYKDIPHHCIDFVNPNRRFTVAEYKTCAEKAIKGIQNCGKIPIIAGGTGFYIDAVLYDSQFPEVPPDEKLRKKLERLSPAELFTRLKKLDPRRAANIDRHNKRRLVRALEIIIKTGKPIPQFQTFRPSQGLKIIKLKVPAEKLKKRIEKRLEERLKHGLIEEVRNLRKKHKLSWKRLDDLGLEYRHVSRYLRGLIDYEEMKRKINVDSRRYAKKQVGWFKNY</sequence>
<comment type="caution">
    <text evidence="14">The sequence shown here is derived from an EMBL/GenBank/DDBJ whole genome shotgun (WGS) entry which is preliminary data.</text>
</comment>
<dbReference type="AlphaFoldDB" id="A0A1F8DV88"/>
<dbReference type="SUPFAM" id="SSF52540">
    <property type="entry name" value="P-loop containing nucleoside triphosphate hydrolases"/>
    <property type="match status" value="2"/>
</dbReference>
<comment type="similarity">
    <text evidence="3 10 13">Belongs to the IPP transferase family.</text>
</comment>
<dbReference type="GO" id="GO:0005524">
    <property type="term" value="F:ATP binding"/>
    <property type="evidence" value="ECO:0007669"/>
    <property type="project" value="UniProtKB-UniRule"/>
</dbReference>
<dbReference type="NCBIfam" id="TIGR00174">
    <property type="entry name" value="miaA"/>
    <property type="match status" value="1"/>
</dbReference>
<dbReference type="InterPro" id="IPR018022">
    <property type="entry name" value="IPT"/>
</dbReference>
<gene>
    <name evidence="10" type="primary">miaA</name>
    <name evidence="14" type="ORF">A3A20_02150</name>
</gene>
<evidence type="ECO:0000256" key="4">
    <source>
        <dbReference type="ARBA" id="ARBA00022679"/>
    </source>
</evidence>
<dbReference type="GO" id="GO:0006400">
    <property type="term" value="P:tRNA modification"/>
    <property type="evidence" value="ECO:0007669"/>
    <property type="project" value="TreeGrafter"/>
</dbReference>
<feature type="site" description="Interaction with substrate tRNA" evidence="10">
    <location>
        <position position="133"/>
    </location>
</feature>
<keyword evidence="6 10" id="KW-0547">Nucleotide-binding</keyword>
<dbReference type="Gene3D" id="1.10.20.140">
    <property type="match status" value="1"/>
</dbReference>
<dbReference type="Gene3D" id="3.40.50.300">
    <property type="entry name" value="P-loop containing nucleotide triphosphate hydrolases"/>
    <property type="match status" value="1"/>
</dbReference>
<evidence type="ECO:0000256" key="9">
    <source>
        <dbReference type="ARBA" id="ARBA00049563"/>
    </source>
</evidence>
<evidence type="ECO:0000256" key="2">
    <source>
        <dbReference type="ARBA" id="ARBA00003213"/>
    </source>
</evidence>
<feature type="site" description="Interaction with substrate tRNA" evidence="10">
    <location>
        <position position="110"/>
    </location>
</feature>
<evidence type="ECO:0000256" key="7">
    <source>
        <dbReference type="ARBA" id="ARBA00022840"/>
    </source>
</evidence>
<dbReference type="InterPro" id="IPR039657">
    <property type="entry name" value="Dimethylallyltransferase"/>
</dbReference>
<evidence type="ECO:0000256" key="6">
    <source>
        <dbReference type="ARBA" id="ARBA00022741"/>
    </source>
</evidence>
<dbReference type="InterPro" id="IPR027417">
    <property type="entry name" value="P-loop_NTPase"/>
</dbReference>
<evidence type="ECO:0000256" key="8">
    <source>
        <dbReference type="ARBA" id="ARBA00022842"/>
    </source>
</evidence>
<proteinExistence type="inferred from homology"/>
<comment type="subunit">
    <text evidence="10">Monomer.</text>
</comment>
<evidence type="ECO:0000256" key="3">
    <source>
        <dbReference type="ARBA" id="ARBA00005842"/>
    </source>
</evidence>
<keyword evidence="5 10" id="KW-0819">tRNA processing</keyword>
<dbReference type="EC" id="2.5.1.75" evidence="10"/>
<name>A0A1F8DV88_9BACT</name>
<dbReference type="EMBL" id="MGIR01000001">
    <property type="protein sequence ID" value="OGM91715.1"/>
    <property type="molecule type" value="Genomic_DNA"/>
</dbReference>
<keyword evidence="7 10" id="KW-0067">ATP-binding</keyword>
<dbReference type="GO" id="GO:0052381">
    <property type="term" value="F:tRNA dimethylallyltransferase activity"/>
    <property type="evidence" value="ECO:0007669"/>
    <property type="project" value="UniProtKB-UniRule"/>
</dbReference>
<evidence type="ECO:0000256" key="10">
    <source>
        <dbReference type="HAMAP-Rule" id="MF_00185"/>
    </source>
</evidence>
<evidence type="ECO:0000256" key="12">
    <source>
        <dbReference type="RuleBase" id="RU003784"/>
    </source>
</evidence>
<dbReference type="HAMAP" id="MF_00185">
    <property type="entry name" value="IPP_trans"/>
    <property type="match status" value="1"/>
</dbReference>
<evidence type="ECO:0000313" key="15">
    <source>
        <dbReference type="Proteomes" id="UP000178946"/>
    </source>
</evidence>
<dbReference type="Proteomes" id="UP000178946">
    <property type="component" value="Unassembled WGS sequence"/>
</dbReference>
<comment type="caution">
    <text evidence="10">Lacks conserved residue(s) required for the propagation of feature annotation.</text>
</comment>
<feature type="binding site" evidence="10">
    <location>
        <begin position="13"/>
        <end position="20"/>
    </location>
    <ligand>
        <name>ATP</name>
        <dbReference type="ChEBI" id="CHEBI:30616"/>
    </ligand>
</feature>
<organism evidence="14 15">
    <name type="scientific">Candidatus Wolfebacteria bacterium RIFCSPLOWO2_01_FULL_45_19</name>
    <dbReference type="NCBI Taxonomy" id="1802557"/>
    <lineage>
        <taxon>Bacteria</taxon>
        <taxon>Candidatus Wolfeibacteriota</taxon>
    </lineage>
</organism>
<feature type="region of interest" description="Interaction with substrate tRNA" evidence="10">
    <location>
        <begin position="38"/>
        <end position="41"/>
    </location>
</feature>
<dbReference type="PANTHER" id="PTHR11088:SF60">
    <property type="entry name" value="TRNA DIMETHYLALLYLTRANSFERASE"/>
    <property type="match status" value="1"/>
</dbReference>
<evidence type="ECO:0000256" key="5">
    <source>
        <dbReference type="ARBA" id="ARBA00022694"/>
    </source>
</evidence>
<evidence type="ECO:0000256" key="11">
    <source>
        <dbReference type="RuleBase" id="RU003783"/>
    </source>
</evidence>
<comment type="function">
    <text evidence="2 10 12">Catalyzes the transfer of a dimethylallyl group onto the adenine at position 37 in tRNAs that read codons beginning with uridine, leading to the formation of N6-(dimethylallyl)adenosine (i(6)A).</text>
</comment>
<dbReference type="PANTHER" id="PTHR11088">
    <property type="entry name" value="TRNA DIMETHYLALLYLTRANSFERASE"/>
    <property type="match status" value="1"/>
</dbReference>
<accession>A0A1F8DV88</accession>
<dbReference type="STRING" id="1802557.A3A20_02150"/>
<protein>
    <recommendedName>
        <fullName evidence="10">tRNA dimethylallyltransferase</fullName>
        <ecNumber evidence="10">2.5.1.75</ecNumber>
    </recommendedName>
    <alternativeName>
        <fullName evidence="10">Dimethylallyl diphosphate:tRNA dimethylallyltransferase</fullName>
        <shortName evidence="10">DMAPP:tRNA dimethylallyltransferase</shortName>
        <shortName evidence="10">DMATase</shortName>
    </alternativeName>
    <alternativeName>
        <fullName evidence="10">Isopentenyl-diphosphate:tRNA isopentenyltransferase</fullName>
        <shortName evidence="10">IPP transferase</shortName>
        <shortName evidence="10">IPPT</shortName>
        <shortName evidence="10">IPTase</shortName>
    </alternativeName>
</protein>
<reference evidence="14 15" key="1">
    <citation type="journal article" date="2016" name="Nat. Commun.">
        <title>Thousands of microbial genomes shed light on interconnected biogeochemical processes in an aquifer system.</title>
        <authorList>
            <person name="Anantharaman K."/>
            <person name="Brown C.T."/>
            <person name="Hug L.A."/>
            <person name="Sharon I."/>
            <person name="Castelle C.J."/>
            <person name="Probst A.J."/>
            <person name="Thomas B.C."/>
            <person name="Singh A."/>
            <person name="Wilkins M.J."/>
            <person name="Karaoz U."/>
            <person name="Brodie E.L."/>
            <person name="Williams K.H."/>
            <person name="Hubbard S.S."/>
            <person name="Banfield J.F."/>
        </authorList>
    </citation>
    <scope>NUCLEOTIDE SEQUENCE [LARGE SCALE GENOMIC DNA]</scope>
</reference>
<comment type="cofactor">
    <cofactor evidence="1 10">
        <name>Mg(2+)</name>
        <dbReference type="ChEBI" id="CHEBI:18420"/>
    </cofactor>
</comment>
<dbReference type="Pfam" id="PF01715">
    <property type="entry name" value="IPPT"/>
    <property type="match status" value="1"/>
</dbReference>
<keyword evidence="8 10" id="KW-0460">Magnesium</keyword>
<feature type="binding site" evidence="10">
    <location>
        <begin position="15"/>
        <end position="20"/>
    </location>
    <ligand>
        <name>substrate</name>
    </ligand>
</feature>